<dbReference type="InterPro" id="IPR011059">
    <property type="entry name" value="Metal-dep_hydrolase_composite"/>
</dbReference>
<keyword evidence="2" id="KW-1185">Reference proteome</keyword>
<protein>
    <submittedName>
        <fullName evidence="1">5-methylthioadenosine/S-adenosylhomocysteine deaminase</fullName>
        <ecNumber evidence="1">3.5.4.28</ecNumber>
        <ecNumber evidence="1">3.5.4.31</ecNumber>
    </submittedName>
</protein>
<name>A0A8I0NYR6_9ACTN</name>
<dbReference type="RefSeq" id="WP_046919740.1">
    <property type="nucleotide sequence ID" value="NZ_JADBGF010000001.1"/>
</dbReference>
<accession>A0A8I0NYR6</accession>
<dbReference type="AlphaFoldDB" id="A0A8I0NYR6"/>
<dbReference type="GeneID" id="86827013"/>
<dbReference type="EC" id="3.5.4.31" evidence="1"/>
<organism evidence="1 2">
    <name type="scientific">Streptomyces stelliscabiei</name>
    <dbReference type="NCBI Taxonomy" id="146820"/>
    <lineage>
        <taxon>Bacteria</taxon>
        <taxon>Bacillati</taxon>
        <taxon>Actinomycetota</taxon>
        <taxon>Actinomycetes</taxon>
        <taxon>Kitasatosporales</taxon>
        <taxon>Streptomycetaceae</taxon>
        <taxon>Streptomyces</taxon>
    </lineage>
</organism>
<dbReference type="GO" id="GO:0050270">
    <property type="term" value="F:S-adenosylhomocysteine deaminase activity"/>
    <property type="evidence" value="ECO:0007669"/>
    <property type="project" value="UniProtKB-EC"/>
</dbReference>
<sequence length="61" mass="6693">MHSARSAEARATIVDGHVVMRDREPLTVDVPATAAELTGRLTALTGRGHGRRIQDYERPPE</sequence>
<comment type="caution">
    <text evidence="1">The sequence shown here is derived from an EMBL/GenBank/DDBJ whole genome shotgun (WGS) entry which is preliminary data.</text>
</comment>
<dbReference type="EMBL" id="JADBGF010000001">
    <property type="protein sequence ID" value="MBE1596291.1"/>
    <property type="molecule type" value="Genomic_DNA"/>
</dbReference>
<evidence type="ECO:0000313" key="2">
    <source>
        <dbReference type="Proteomes" id="UP000629287"/>
    </source>
</evidence>
<dbReference type="Proteomes" id="UP000629287">
    <property type="component" value="Unassembled WGS sequence"/>
</dbReference>
<keyword evidence="1" id="KW-0378">Hydrolase</keyword>
<dbReference type="EC" id="3.5.4.28" evidence="1"/>
<dbReference type="GO" id="GO:0090614">
    <property type="term" value="F:5'-methylthioadenosine deaminase activity"/>
    <property type="evidence" value="ECO:0007669"/>
    <property type="project" value="UniProtKB-EC"/>
</dbReference>
<evidence type="ECO:0000313" key="1">
    <source>
        <dbReference type="EMBL" id="MBE1596291.1"/>
    </source>
</evidence>
<reference evidence="1 2" key="1">
    <citation type="submission" date="2020-10" db="EMBL/GenBank/DDBJ databases">
        <title>Sequencing the genomes of 1000 actinobacteria strains.</title>
        <authorList>
            <person name="Klenk H.-P."/>
        </authorList>
    </citation>
    <scope>NUCLEOTIDE SEQUENCE [LARGE SCALE GENOMIC DNA]</scope>
    <source>
        <strain evidence="1 2">DSM 41803</strain>
    </source>
</reference>
<proteinExistence type="predicted"/>
<gene>
    <name evidence="1" type="ORF">H4687_002420</name>
</gene>
<dbReference type="SUPFAM" id="SSF51338">
    <property type="entry name" value="Composite domain of metallo-dependent hydrolases"/>
    <property type="match status" value="1"/>
</dbReference>